<feature type="domain" description="Enoyl reductase (ER)" evidence="4">
    <location>
        <begin position="8"/>
        <end position="355"/>
    </location>
</feature>
<evidence type="ECO:0000256" key="2">
    <source>
        <dbReference type="ARBA" id="ARBA00011245"/>
    </source>
</evidence>
<comment type="similarity">
    <text evidence="1">Belongs to the zinc-containing alcohol dehydrogenase family.</text>
</comment>
<keyword evidence="6" id="KW-1185">Reference proteome</keyword>
<dbReference type="InterPro" id="IPR013149">
    <property type="entry name" value="ADH-like_C"/>
</dbReference>
<name>M3BY74_SPHMS</name>
<dbReference type="InterPro" id="IPR011032">
    <property type="entry name" value="GroES-like_sf"/>
</dbReference>
<dbReference type="eggNOG" id="KOG1198">
    <property type="taxonomic scope" value="Eukaryota"/>
</dbReference>
<accession>M3BY74</accession>
<dbReference type="Pfam" id="PF08240">
    <property type="entry name" value="ADH_N"/>
    <property type="match status" value="1"/>
</dbReference>
<keyword evidence="3" id="KW-0560">Oxidoreductase</keyword>
<dbReference type="Gene3D" id="3.90.180.10">
    <property type="entry name" value="Medium-chain alcohol dehydrogenases, catalytic domain"/>
    <property type="match status" value="1"/>
</dbReference>
<dbReference type="OrthoDB" id="48317at2759"/>
<dbReference type="Proteomes" id="UP000016931">
    <property type="component" value="Unassembled WGS sequence"/>
</dbReference>
<dbReference type="InterPro" id="IPR013154">
    <property type="entry name" value="ADH-like_N"/>
</dbReference>
<dbReference type="AlphaFoldDB" id="M3BY74"/>
<dbReference type="CDD" id="cd08249">
    <property type="entry name" value="enoyl_reductase_like"/>
    <property type="match status" value="1"/>
</dbReference>
<evidence type="ECO:0000313" key="6">
    <source>
        <dbReference type="Proteomes" id="UP000016931"/>
    </source>
</evidence>
<proteinExistence type="inferred from homology"/>
<dbReference type="InterPro" id="IPR036291">
    <property type="entry name" value="NAD(P)-bd_dom_sf"/>
</dbReference>
<dbReference type="SUPFAM" id="SSF50129">
    <property type="entry name" value="GroES-like"/>
    <property type="match status" value="1"/>
</dbReference>
<protein>
    <submittedName>
        <fullName evidence="5">GroES-like protein</fullName>
    </submittedName>
</protein>
<evidence type="ECO:0000256" key="1">
    <source>
        <dbReference type="ARBA" id="ARBA00008072"/>
    </source>
</evidence>
<evidence type="ECO:0000256" key="3">
    <source>
        <dbReference type="ARBA" id="ARBA00023002"/>
    </source>
</evidence>
<evidence type="ECO:0000313" key="5">
    <source>
        <dbReference type="EMBL" id="EMF13016.1"/>
    </source>
</evidence>
<dbReference type="PANTHER" id="PTHR45348">
    <property type="entry name" value="HYPOTHETICAL OXIDOREDUCTASE (EUROFUNG)"/>
    <property type="match status" value="1"/>
</dbReference>
<dbReference type="OMA" id="CEACISS"/>
<dbReference type="Pfam" id="PF00107">
    <property type="entry name" value="ADH_zinc_N"/>
    <property type="match status" value="1"/>
</dbReference>
<dbReference type="RefSeq" id="XP_016761137.1">
    <property type="nucleotide sequence ID" value="XM_016902979.1"/>
</dbReference>
<dbReference type="EMBL" id="KB456264">
    <property type="protein sequence ID" value="EMF13016.1"/>
    <property type="molecule type" value="Genomic_DNA"/>
</dbReference>
<dbReference type="SMART" id="SM00829">
    <property type="entry name" value="PKS_ER"/>
    <property type="match status" value="1"/>
</dbReference>
<dbReference type="Gene3D" id="3.40.50.720">
    <property type="entry name" value="NAD(P)-binding Rossmann-like Domain"/>
    <property type="match status" value="1"/>
</dbReference>
<dbReference type="HOGENOM" id="CLU_026673_16_1_1"/>
<organism evidence="5 6">
    <name type="scientific">Sphaerulina musiva (strain SO2202)</name>
    <name type="common">Poplar stem canker fungus</name>
    <name type="synonym">Septoria musiva</name>
    <dbReference type="NCBI Taxonomy" id="692275"/>
    <lineage>
        <taxon>Eukaryota</taxon>
        <taxon>Fungi</taxon>
        <taxon>Dikarya</taxon>
        <taxon>Ascomycota</taxon>
        <taxon>Pezizomycotina</taxon>
        <taxon>Dothideomycetes</taxon>
        <taxon>Dothideomycetidae</taxon>
        <taxon>Mycosphaerellales</taxon>
        <taxon>Mycosphaerellaceae</taxon>
        <taxon>Sphaerulina</taxon>
    </lineage>
</organism>
<evidence type="ECO:0000259" key="4">
    <source>
        <dbReference type="SMART" id="SM00829"/>
    </source>
</evidence>
<dbReference type="InterPro" id="IPR020843">
    <property type="entry name" value="ER"/>
</dbReference>
<sequence>MKAIKITKTHTATIQEVPVPQLREDYVLVKVRAVALNPTDWKHIDKIGEGGETAGVDLCGTIQSIGSAAAAVVPSSSPRSWKVGDRICAFVHGGNTSQHEDGAFGEYAVVKGGLGAHVPSHMSDAEAASLGTGIITCGQALYQSLGLPLPSSTADATGDNEKGKFWFLVYGASTATGTLAIQYAKLSGAKVVAICSERNFDLVRELGVEEVFDYHDAEACADQVRAYTNDELELALDCIAEGESSKICEGSISSKKGGTVSYLLGGITHTRSDVQMKKTLGYTIMGEAFEKFGGQSPAKKEDFEHAKMFWELSEKLLEQGKIKPHPLKVAEGGLEGVFDGLEQLRRGKVSGQKLVYRLGHLGDD</sequence>
<gene>
    <name evidence="5" type="ORF">SEPMUDRAFT_141838</name>
</gene>
<dbReference type="STRING" id="692275.M3BY74"/>
<dbReference type="GO" id="GO:0016651">
    <property type="term" value="F:oxidoreductase activity, acting on NAD(P)H"/>
    <property type="evidence" value="ECO:0007669"/>
    <property type="project" value="InterPro"/>
</dbReference>
<comment type="subunit">
    <text evidence="2">Monomer.</text>
</comment>
<dbReference type="SUPFAM" id="SSF51735">
    <property type="entry name" value="NAD(P)-binding Rossmann-fold domains"/>
    <property type="match status" value="1"/>
</dbReference>
<dbReference type="GeneID" id="27900116"/>
<reference evidence="5 6" key="1">
    <citation type="journal article" date="2012" name="PLoS Pathog.">
        <title>Diverse lifestyles and strategies of plant pathogenesis encoded in the genomes of eighteen Dothideomycetes fungi.</title>
        <authorList>
            <person name="Ohm R.A."/>
            <person name="Feau N."/>
            <person name="Henrissat B."/>
            <person name="Schoch C.L."/>
            <person name="Horwitz B.A."/>
            <person name="Barry K.W."/>
            <person name="Condon B.J."/>
            <person name="Copeland A.C."/>
            <person name="Dhillon B."/>
            <person name="Glaser F."/>
            <person name="Hesse C.N."/>
            <person name="Kosti I."/>
            <person name="LaButti K."/>
            <person name="Lindquist E.A."/>
            <person name="Lucas S."/>
            <person name="Salamov A.A."/>
            <person name="Bradshaw R.E."/>
            <person name="Ciuffetti L."/>
            <person name="Hamelin R.C."/>
            <person name="Kema G.H.J."/>
            <person name="Lawrence C."/>
            <person name="Scott J.A."/>
            <person name="Spatafora J.W."/>
            <person name="Turgeon B.G."/>
            <person name="de Wit P.J.G.M."/>
            <person name="Zhong S."/>
            <person name="Goodwin S.B."/>
            <person name="Grigoriev I.V."/>
        </authorList>
    </citation>
    <scope>NUCLEOTIDE SEQUENCE [LARGE SCALE GENOMIC DNA]</scope>
    <source>
        <strain evidence="5 6">SO2202</strain>
    </source>
</reference>
<dbReference type="PANTHER" id="PTHR45348:SF2">
    <property type="entry name" value="ZINC-TYPE ALCOHOL DEHYDROGENASE-LIKE PROTEIN C2E1P3.01"/>
    <property type="match status" value="1"/>
</dbReference>
<dbReference type="InterPro" id="IPR047122">
    <property type="entry name" value="Trans-enoyl_RdTase-like"/>
</dbReference>